<dbReference type="Gene3D" id="3.10.490.20">
    <property type="match status" value="1"/>
</dbReference>
<dbReference type="RefSeq" id="XP_005771761.1">
    <property type="nucleotide sequence ID" value="XM_005771704.1"/>
</dbReference>
<evidence type="ECO:0000259" key="1">
    <source>
        <dbReference type="Pfam" id="PF03028"/>
    </source>
</evidence>
<name>A0A0D3J747_EMIH1</name>
<dbReference type="Proteomes" id="UP000013827">
    <property type="component" value="Unassembled WGS sequence"/>
</dbReference>
<dbReference type="EnsemblProtists" id="EOD19332">
    <property type="protein sequence ID" value="EOD19332"/>
    <property type="gene ID" value="EMIHUDRAFT_75464"/>
</dbReference>
<dbReference type="AlphaFoldDB" id="A0A0D3J747"/>
<dbReference type="STRING" id="2903.R1CAI6"/>
<feature type="domain" description="Dynein heavy chain AAA lid" evidence="2">
    <location>
        <begin position="174"/>
        <end position="307"/>
    </location>
</feature>
<dbReference type="Pfam" id="PF18198">
    <property type="entry name" value="AAA_lid_11"/>
    <property type="match status" value="1"/>
</dbReference>
<dbReference type="FunFam" id="3.40.50.300:FF:000320">
    <property type="entry name" value="Dynein, axonemal, heavy chain 5"/>
    <property type="match status" value="1"/>
</dbReference>
<feature type="domain" description="Dynein heavy chain C-terminal" evidence="3">
    <location>
        <begin position="316"/>
        <end position="610"/>
    </location>
</feature>
<dbReference type="KEGG" id="ehx:EMIHUDRAFT_75464"/>
<feature type="domain" description="Dynein heavy chain region D6 P-loop" evidence="1">
    <location>
        <begin position="33"/>
        <end position="141"/>
    </location>
</feature>
<dbReference type="Gene3D" id="1.20.1270.280">
    <property type="match status" value="1"/>
</dbReference>
<evidence type="ECO:0000313" key="4">
    <source>
        <dbReference type="EnsemblProtists" id="EOD19332"/>
    </source>
</evidence>
<dbReference type="GeneID" id="17264878"/>
<reference evidence="4" key="2">
    <citation type="submission" date="2024-10" db="UniProtKB">
        <authorList>
            <consortium name="EnsemblProtists"/>
        </authorList>
    </citation>
    <scope>IDENTIFICATION</scope>
</reference>
<dbReference type="InterPro" id="IPR004273">
    <property type="entry name" value="Dynein_heavy_D6_P-loop"/>
</dbReference>
<evidence type="ECO:0000259" key="2">
    <source>
        <dbReference type="Pfam" id="PF18198"/>
    </source>
</evidence>
<dbReference type="GO" id="GO:0008569">
    <property type="term" value="F:minus-end-directed microtubule motor activity"/>
    <property type="evidence" value="ECO:0007669"/>
    <property type="project" value="InterPro"/>
</dbReference>
<dbReference type="GO" id="GO:0045505">
    <property type="term" value="F:dynein intermediate chain binding"/>
    <property type="evidence" value="ECO:0007669"/>
    <property type="project" value="InterPro"/>
</dbReference>
<dbReference type="GO" id="GO:0007018">
    <property type="term" value="P:microtubule-based movement"/>
    <property type="evidence" value="ECO:0007669"/>
    <property type="project" value="InterPro"/>
</dbReference>
<proteinExistence type="predicted"/>
<dbReference type="InterPro" id="IPR041228">
    <property type="entry name" value="Dynein_C"/>
</dbReference>
<dbReference type="eggNOG" id="KOG3595">
    <property type="taxonomic scope" value="Eukaryota"/>
</dbReference>
<evidence type="ECO:0008006" key="6">
    <source>
        <dbReference type="Google" id="ProtNLM"/>
    </source>
</evidence>
<protein>
    <recommendedName>
        <fullName evidence="6">Dynein heavy chain</fullName>
    </recommendedName>
</protein>
<dbReference type="InterPro" id="IPR042219">
    <property type="entry name" value="AAA_lid_11_sf"/>
</dbReference>
<dbReference type="InterPro" id="IPR041658">
    <property type="entry name" value="AAA_lid_11"/>
</dbReference>
<dbReference type="InterPro" id="IPR026983">
    <property type="entry name" value="DHC"/>
</dbReference>
<dbReference type="PANTHER" id="PTHR22878">
    <property type="entry name" value="DYNEIN HEAVY CHAIN 6, AXONEMAL-LIKE-RELATED"/>
    <property type="match status" value="1"/>
</dbReference>
<dbReference type="GO" id="GO:0051959">
    <property type="term" value="F:dynein light intermediate chain binding"/>
    <property type="evidence" value="ECO:0007669"/>
    <property type="project" value="InterPro"/>
</dbReference>
<evidence type="ECO:0000313" key="5">
    <source>
        <dbReference type="Proteomes" id="UP000013827"/>
    </source>
</evidence>
<dbReference type="Gene3D" id="1.10.8.720">
    <property type="entry name" value="Region D6 of dynein motor"/>
    <property type="match status" value="1"/>
</dbReference>
<dbReference type="Gene3D" id="3.40.50.300">
    <property type="entry name" value="P-loop containing nucleotide triphosphate hydrolases"/>
    <property type="match status" value="1"/>
</dbReference>
<dbReference type="InterPro" id="IPR027417">
    <property type="entry name" value="P-loop_NTPase"/>
</dbReference>
<dbReference type="Pfam" id="PF18199">
    <property type="entry name" value="Dynein_C"/>
    <property type="match status" value="1"/>
</dbReference>
<accession>A0A0D3J747</accession>
<reference evidence="5" key="1">
    <citation type="journal article" date="2013" name="Nature">
        <title>Pan genome of the phytoplankton Emiliania underpins its global distribution.</title>
        <authorList>
            <person name="Read B.A."/>
            <person name="Kegel J."/>
            <person name="Klute M.J."/>
            <person name="Kuo A."/>
            <person name="Lefebvre S.C."/>
            <person name="Maumus F."/>
            <person name="Mayer C."/>
            <person name="Miller J."/>
            <person name="Monier A."/>
            <person name="Salamov A."/>
            <person name="Young J."/>
            <person name="Aguilar M."/>
            <person name="Claverie J.M."/>
            <person name="Frickenhaus S."/>
            <person name="Gonzalez K."/>
            <person name="Herman E.K."/>
            <person name="Lin Y.C."/>
            <person name="Napier J."/>
            <person name="Ogata H."/>
            <person name="Sarno A.F."/>
            <person name="Shmutz J."/>
            <person name="Schroeder D."/>
            <person name="de Vargas C."/>
            <person name="Verret F."/>
            <person name="von Dassow P."/>
            <person name="Valentin K."/>
            <person name="Van de Peer Y."/>
            <person name="Wheeler G."/>
            <person name="Dacks J.B."/>
            <person name="Delwiche C.F."/>
            <person name="Dyhrman S.T."/>
            <person name="Glockner G."/>
            <person name="John U."/>
            <person name="Richards T."/>
            <person name="Worden A.Z."/>
            <person name="Zhang X."/>
            <person name="Grigoriev I.V."/>
            <person name="Allen A.E."/>
            <person name="Bidle K."/>
            <person name="Borodovsky M."/>
            <person name="Bowler C."/>
            <person name="Brownlee C."/>
            <person name="Cock J.M."/>
            <person name="Elias M."/>
            <person name="Gladyshev V.N."/>
            <person name="Groth M."/>
            <person name="Guda C."/>
            <person name="Hadaegh A."/>
            <person name="Iglesias-Rodriguez M.D."/>
            <person name="Jenkins J."/>
            <person name="Jones B.M."/>
            <person name="Lawson T."/>
            <person name="Leese F."/>
            <person name="Lindquist E."/>
            <person name="Lobanov A."/>
            <person name="Lomsadze A."/>
            <person name="Malik S.B."/>
            <person name="Marsh M.E."/>
            <person name="Mackinder L."/>
            <person name="Mock T."/>
            <person name="Mueller-Roeber B."/>
            <person name="Pagarete A."/>
            <person name="Parker M."/>
            <person name="Probert I."/>
            <person name="Quesneville H."/>
            <person name="Raines C."/>
            <person name="Rensing S.A."/>
            <person name="Riano-Pachon D.M."/>
            <person name="Richier S."/>
            <person name="Rokitta S."/>
            <person name="Shiraiwa Y."/>
            <person name="Soanes D.M."/>
            <person name="van der Giezen M."/>
            <person name="Wahlund T.M."/>
            <person name="Williams B."/>
            <person name="Wilson W."/>
            <person name="Wolfe G."/>
            <person name="Wurch L.L."/>
        </authorList>
    </citation>
    <scope>NUCLEOTIDE SEQUENCE</scope>
</reference>
<dbReference type="PaxDb" id="2903-EOD19332"/>
<dbReference type="InterPro" id="IPR043160">
    <property type="entry name" value="Dynein_C_barrel"/>
</dbReference>
<keyword evidence="5" id="KW-1185">Reference proteome</keyword>
<dbReference type="Pfam" id="PF03028">
    <property type="entry name" value="Dynein_heavy"/>
    <property type="match status" value="1"/>
</dbReference>
<evidence type="ECO:0000259" key="3">
    <source>
        <dbReference type="Pfam" id="PF18199"/>
    </source>
</evidence>
<dbReference type="GO" id="GO:0030286">
    <property type="term" value="C:dynein complex"/>
    <property type="evidence" value="ECO:0007669"/>
    <property type="project" value="InterPro"/>
</dbReference>
<dbReference type="HOGENOM" id="CLU_000038_1_3_1"/>
<organism evidence="4 5">
    <name type="scientific">Emiliania huxleyi (strain CCMP1516)</name>
    <dbReference type="NCBI Taxonomy" id="280463"/>
    <lineage>
        <taxon>Eukaryota</taxon>
        <taxon>Haptista</taxon>
        <taxon>Haptophyta</taxon>
        <taxon>Prymnesiophyceae</taxon>
        <taxon>Isochrysidales</taxon>
        <taxon>Noelaerhabdaceae</taxon>
        <taxon>Emiliania</taxon>
    </lineage>
</organism>
<sequence>MLSIQAYITETLGRRFIDSRPLDLRAVEAESSPRTPVIAMLSGGSGPAQAILGLAKRRDRAVLTISMGQGQDDAARRLVQTAVTQGCWVLVQNGHLGLGLMEQLEEMMARFEDVPTGFRLWITSQPHDRFPLGLLKRSTKVADEPPRGVRARLKRMYATMPPELLDAASQPADRKALYALAFMHSVVQERRSGFRAPYDFGPSDWLAAARDLVRRLAEARQHSQPLDWAAVRYMVCGVYHGGRVADEWDRRLLHAYSQLWLTPRVVDAGFEFHPGYGSSESGEVEGHRRHIEGLPHRDDPALLGLTAGADRSLRTAEAHGVLTAVLSVEPKGDSHEATREEADLEQVRALRASLPTAPDPGAVRLAMKALGARPLHVALRQEIEQMRRLLTAAGETLDGLERAMQGAIALTPQLADAMGSIRLAAVPAGWARASQMCSHGLGSWIAELRRRSEQLTKWLHGHRPACFWLGGLFNPQGLLAANRQEVCRGRLKEGWTLGDVVDDVRVLNVDEEDVRKPPEEGVYICGVHLEGGTWDRRLQQLDEPHPTETQAPLPVLHATAALRSAARGGRVASYACPCYANASRDRFLFEVELPSADEPAKWLMRGVAMIASVGKEDG</sequence>
<dbReference type="PANTHER" id="PTHR22878:SF63">
    <property type="entry name" value="DYNEIN AXONEMAL HEAVY CHAIN 10"/>
    <property type="match status" value="1"/>
</dbReference>